<dbReference type="SMART" id="SM00850">
    <property type="entry name" value="LytTR"/>
    <property type="match status" value="1"/>
</dbReference>
<name>A0A174UF59_BACT4</name>
<dbReference type="InterPro" id="IPR011006">
    <property type="entry name" value="CheY-like_superfamily"/>
</dbReference>
<evidence type="ECO:0000313" key="5">
    <source>
        <dbReference type="Proteomes" id="UP000095576"/>
    </source>
</evidence>
<dbReference type="PANTHER" id="PTHR37299">
    <property type="entry name" value="TRANSCRIPTIONAL REGULATOR-RELATED"/>
    <property type="match status" value="1"/>
</dbReference>
<dbReference type="PROSITE" id="PS50110">
    <property type="entry name" value="RESPONSE_REGULATORY"/>
    <property type="match status" value="1"/>
</dbReference>
<feature type="modified residue" description="4-aspartylphosphate" evidence="1">
    <location>
        <position position="56"/>
    </location>
</feature>
<dbReference type="InterPro" id="IPR007492">
    <property type="entry name" value="LytTR_DNA-bd_dom"/>
</dbReference>
<dbReference type="AlphaFoldDB" id="A0A174UF59"/>
<dbReference type="GO" id="GO:0000156">
    <property type="term" value="F:phosphorelay response regulator activity"/>
    <property type="evidence" value="ECO:0007669"/>
    <property type="project" value="InterPro"/>
</dbReference>
<evidence type="ECO:0000313" key="4">
    <source>
        <dbReference type="EMBL" id="CUQ19966.1"/>
    </source>
</evidence>
<protein>
    <submittedName>
        <fullName evidence="4">Putative response regulator</fullName>
    </submittedName>
</protein>
<dbReference type="InterPro" id="IPR001789">
    <property type="entry name" value="Sig_transdc_resp-reg_receiver"/>
</dbReference>
<proteinExistence type="predicted"/>
<feature type="domain" description="HTH LytTR-type" evidence="3">
    <location>
        <begin position="147"/>
        <end position="250"/>
    </location>
</feature>
<dbReference type="EMBL" id="CZAP01000030">
    <property type="protein sequence ID" value="CUQ19966.1"/>
    <property type="molecule type" value="Genomic_DNA"/>
</dbReference>
<dbReference type="PANTHER" id="PTHR37299:SF1">
    <property type="entry name" value="STAGE 0 SPORULATION PROTEIN A HOMOLOG"/>
    <property type="match status" value="1"/>
</dbReference>
<dbReference type="GO" id="GO:0003677">
    <property type="term" value="F:DNA binding"/>
    <property type="evidence" value="ECO:0007669"/>
    <property type="project" value="InterPro"/>
</dbReference>
<dbReference type="RefSeq" id="WP_055301190.1">
    <property type="nucleotide sequence ID" value="NZ_CZAP01000030.1"/>
</dbReference>
<feature type="domain" description="Response regulatory" evidence="2">
    <location>
        <begin position="2"/>
        <end position="116"/>
    </location>
</feature>
<dbReference type="Proteomes" id="UP000095576">
    <property type="component" value="Unassembled WGS sequence"/>
</dbReference>
<dbReference type="Gene3D" id="3.40.50.2300">
    <property type="match status" value="1"/>
</dbReference>
<evidence type="ECO:0000259" key="3">
    <source>
        <dbReference type="PROSITE" id="PS50930"/>
    </source>
</evidence>
<dbReference type="InterPro" id="IPR046947">
    <property type="entry name" value="LytR-like"/>
</dbReference>
<reference evidence="4 5" key="1">
    <citation type="submission" date="2015-09" db="EMBL/GenBank/DDBJ databases">
        <authorList>
            <consortium name="Pathogen Informatics"/>
        </authorList>
    </citation>
    <scope>NUCLEOTIDE SEQUENCE [LARGE SCALE GENOMIC DNA]</scope>
    <source>
        <strain evidence="4 5">2789STDY5834899</strain>
    </source>
</reference>
<sequence length="253" mass="29419">MKAIIIEDETAALSSLKAVLQQNSVVEIEVIAELESIEDSVEWFQCSLQPDLIFMDIHLADGLAFKIFEQVDIVAPVVFTTAYDEYALEAFRVSSIDYLLKPVTLSSLEHALNKFFLFNPAERVEHIQRTNSVIKNRGEVRKLLIMLADKFYPLSIDDIYYFYTAREKVTAYTFDGKKHPVDRTLDTLGEQLDQRFFFRANRQFIISRKSIRDVNLWLGNRLSVNLLLPVPERIIISKVKTPIFKKWLMQEDY</sequence>
<dbReference type="Pfam" id="PF00072">
    <property type="entry name" value="Response_reg"/>
    <property type="match status" value="1"/>
</dbReference>
<keyword evidence="1" id="KW-0597">Phosphoprotein</keyword>
<dbReference type="PROSITE" id="PS50930">
    <property type="entry name" value="HTH_LYTTR"/>
    <property type="match status" value="1"/>
</dbReference>
<gene>
    <name evidence="4" type="primary">lytR_4</name>
    <name evidence="4" type="ORF">ERS852511_04736</name>
</gene>
<dbReference type="Gene3D" id="2.40.50.1020">
    <property type="entry name" value="LytTr DNA-binding domain"/>
    <property type="match status" value="1"/>
</dbReference>
<organism evidence="4 5">
    <name type="scientific">Bacteroides thetaiotaomicron</name>
    <dbReference type="NCBI Taxonomy" id="818"/>
    <lineage>
        <taxon>Bacteria</taxon>
        <taxon>Pseudomonadati</taxon>
        <taxon>Bacteroidota</taxon>
        <taxon>Bacteroidia</taxon>
        <taxon>Bacteroidales</taxon>
        <taxon>Bacteroidaceae</taxon>
        <taxon>Bacteroides</taxon>
    </lineage>
</organism>
<evidence type="ECO:0000259" key="2">
    <source>
        <dbReference type="PROSITE" id="PS50110"/>
    </source>
</evidence>
<evidence type="ECO:0000256" key="1">
    <source>
        <dbReference type="PROSITE-ProRule" id="PRU00169"/>
    </source>
</evidence>
<dbReference type="SUPFAM" id="SSF52172">
    <property type="entry name" value="CheY-like"/>
    <property type="match status" value="1"/>
</dbReference>
<accession>A0A174UF59</accession>
<dbReference type="Pfam" id="PF04397">
    <property type="entry name" value="LytTR"/>
    <property type="match status" value="1"/>
</dbReference>
<dbReference type="SMART" id="SM00448">
    <property type="entry name" value="REC"/>
    <property type="match status" value="1"/>
</dbReference>